<feature type="compositionally biased region" description="Basic and acidic residues" evidence="1">
    <location>
        <begin position="136"/>
        <end position="146"/>
    </location>
</feature>
<reference evidence="2 3" key="1">
    <citation type="submission" date="2015-08" db="EMBL/GenBank/DDBJ databases">
        <authorList>
            <person name="Babu N.S."/>
            <person name="Beckwith C.J."/>
            <person name="Beseler K.G."/>
            <person name="Brison A."/>
            <person name="Carone J.V."/>
            <person name="Caskin T.P."/>
            <person name="Diamond M."/>
            <person name="Durham M.E."/>
            <person name="Foxe J.M."/>
            <person name="Go M."/>
            <person name="Henderson B.A."/>
            <person name="Jones I.B."/>
            <person name="McGettigan J.A."/>
            <person name="Micheletti S.J."/>
            <person name="Nasrallah M.E."/>
            <person name="Ortiz D."/>
            <person name="Piller C.R."/>
            <person name="Privatt S.R."/>
            <person name="Schneider S.L."/>
            <person name="Sharp S."/>
            <person name="Smith T.C."/>
            <person name="Stanton J.D."/>
            <person name="Ullery H.E."/>
            <person name="Wilson R.J."/>
            <person name="Serrano M.G."/>
            <person name="Buck G."/>
            <person name="Lee V."/>
            <person name="Wang Y."/>
            <person name="Carvalho R."/>
            <person name="Voegtly L."/>
            <person name="Shi R."/>
            <person name="Duckworth R."/>
            <person name="Johnson A."/>
            <person name="Loviza R."/>
            <person name="Walstead R."/>
            <person name="Shah Z."/>
            <person name="Kiflezghi M."/>
            <person name="Wade K."/>
            <person name="Ball S.L."/>
            <person name="Bradley K.W."/>
            <person name="Asai D.J."/>
            <person name="Bowman C.A."/>
            <person name="Russell D.A."/>
            <person name="Pope W.H."/>
            <person name="Jacobs-Sera D."/>
            <person name="Hendrix R.W."/>
            <person name="Hatfull G.F."/>
        </authorList>
    </citation>
    <scope>NUCLEOTIDE SEQUENCE [LARGE SCALE GENOMIC DNA]</scope>
    <source>
        <strain evidence="2 3">DSM 27648</strain>
    </source>
</reference>
<evidence type="ECO:0000256" key="1">
    <source>
        <dbReference type="SAM" id="MobiDB-lite"/>
    </source>
</evidence>
<dbReference type="Proteomes" id="UP000064967">
    <property type="component" value="Chromosome"/>
</dbReference>
<name>A0A0K1Q669_9BACT</name>
<dbReference type="AlphaFoldDB" id="A0A0K1Q669"/>
<evidence type="ECO:0000313" key="3">
    <source>
        <dbReference type="Proteomes" id="UP000064967"/>
    </source>
</evidence>
<evidence type="ECO:0000313" key="2">
    <source>
        <dbReference type="EMBL" id="AKV00910.1"/>
    </source>
</evidence>
<keyword evidence="3" id="KW-1185">Reference proteome</keyword>
<proteinExistence type="predicted"/>
<gene>
    <name evidence="2" type="ORF">AKJ09_07573</name>
</gene>
<dbReference type="EMBL" id="CP012333">
    <property type="protein sequence ID" value="AKV00910.1"/>
    <property type="molecule type" value="Genomic_DNA"/>
</dbReference>
<dbReference type="RefSeq" id="WP_146652107.1">
    <property type="nucleotide sequence ID" value="NZ_CP012333.1"/>
</dbReference>
<organism evidence="2 3">
    <name type="scientific">Labilithrix luteola</name>
    <dbReference type="NCBI Taxonomy" id="1391654"/>
    <lineage>
        <taxon>Bacteria</taxon>
        <taxon>Pseudomonadati</taxon>
        <taxon>Myxococcota</taxon>
        <taxon>Polyangia</taxon>
        <taxon>Polyangiales</taxon>
        <taxon>Labilitrichaceae</taxon>
        <taxon>Labilithrix</taxon>
    </lineage>
</organism>
<feature type="region of interest" description="Disordered" evidence="1">
    <location>
        <begin position="55"/>
        <end position="146"/>
    </location>
</feature>
<accession>A0A0K1Q669</accession>
<dbReference type="OrthoDB" id="5505332at2"/>
<sequence>MSPSSVSFAIALGVHLLILGALLALAPKPYRPVAAVTPEVPPSPEPVIELIEVPPAQPEVPGREEVASVGPARELSPSTHAPAPSTRPTEGEARASEPTTETPAPVGSGVTFGGPSLGLNASGAGNPFLRPGAVEAPHDDGRPTREWTIEDGKRRVEQSLRDAVAERDTAIGLGPEGPAVNALSEATRESATPVKSKAVFVITANAEGVVLDVRLGSSGSDARWAPVRALAAEKLRDKRLAMRGAKGVELRIEVSSDVTLPSGSAPGTIVSKGDLSPVPVQTPAIANPRGGTEGDVWMTYEVGKFDIADLGATPQRTVHTRVLGVRRF</sequence>
<dbReference type="KEGG" id="llu:AKJ09_07573"/>
<protein>
    <submittedName>
        <fullName evidence="2">Uncharacterized protein</fullName>
    </submittedName>
</protein>